<dbReference type="GO" id="GO:0000287">
    <property type="term" value="F:magnesium ion binding"/>
    <property type="evidence" value="ECO:0007669"/>
    <property type="project" value="InterPro"/>
</dbReference>
<reference evidence="1 2" key="1">
    <citation type="submission" date="2020-07" db="EMBL/GenBank/DDBJ databases">
        <title>Sequencing the genomes of 1000 actinobacteria strains.</title>
        <authorList>
            <person name="Klenk H.-P."/>
        </authorList>
    </citation>
    <scope>NUCLEOTIDE SEQUENCE [LARGE SCALE GENOMIC DNA]</scope>
    <source>
        <strain evidence="1 2">DSM 104001</strain>
    </source>
</reference>
<evidence type="ECO:0000313" key="2">
    <source>
        <dbReference type="Proteomes" id="UP000541969"/>
    </source>
</evidence>
<protein>
    <submittedName>
        <fullName evidence="1">Holliday junction resolvase RusA-like endonuclease</fullName>
    </submittedName>
</protein>
<sequence length="131" mass="14038">MTGHDLPGRHLVTLEVQGRPASYSSAAETPWKEAVRFAVAASGVLVVPRSPRFAVGIDFRTPAARNANEIWDLDNLVKPTLDALEGVFGFRQWKGSAQAADDRVDHLSASKRTVADGEPPGAIITIHVLGV</sequence>
<accession>A0A853CB88</accession>
<dbReference type="EMBL" id="JACBZT010000001">
    <property type="protein sequence ID" value="NYJ03882.1"/>
    <property type="molecule type" value="Genomic_DNA"/>
</dbReference>
<dbReference type="Gene3D" id="3.30.1330.70">
    <property type="entry name" value="Holliday junction resolvase RusA"/>
    <property type="match status" value="1"/>
</dbReference>
<name>A0A853CB88_9ACTN</name>
<dbReference type="InterPro" id="IPR036614">
    <property type="entry name" value="RusA-like_sf"/>
</dbReference>
<dbReference type="RefSeq" id="WP_179714669.1">
    <property type="nucleotide sequence ID" value="NZ_JACBZT010000001.1"/>
</dbReference>
<keyword evidence="1" id="KW-0255">Endonuclease</keyword>
<dbReference type="SUPFAM" id="SSF103084">
    <property type="entry name" value="Holliday junction resolvase RusA"/>
    <property type="match status" value="1"/>
</dbReference>
<keyword evidence="1" id="KW-0378">Hydrolase</keyword>
<dbReference type="AlphaFoldDB" id="A0A853CB88"/>
<gene>
    <name evidence="1" type="ORF">GGQ55_000160</name>
</gene>
<keyword evidence="1" id="KW-0540">Nuclease</keyword>
<comment type="caution">
    <text evidence="1">The sequence shown here is derived from an EMBL/GenBank/DDBJ whole genome shotgun (WGS) entry which is preliminary data.</text>
</comment>
<dbReference type="GO" id="GO:0004519">
    <property type="term" value="F:endonuclease activity"/>
    <property type="evidence" value="ECO:0007669"/>
    <property type="project" value="UniProtKB-KW"/>
</dbReference>
<dbReference type="GO" id="GO:0006281">
    <property type="term" value="P:DNA repair"/>
    <property type="evidence" value="ECO:0007669"/>
    <property type="project" value="InterPro"/>
</dbReference>
<dbReference type="GO" id="GO:0006310">
    <property type="term" value="P:DNA recombination"/>
    <property type="evidence" value="ECO:0007669"/>
    <property type="project" value="InterPro"/>
</dbReference>
<dbReference type="Proteomes" id="UP000541969">
    <property type="component" value="Unassembled WGS sequence"/>
</dbReference>
<organism evidence="1 2">
    <name type="scientific">Petropleomorpha daqingensis</name>
    <dbReference type="NCBI Taxonomy" id="2026353"/>
    <lineage>
        <taxon>Bacteria</taxon>
        <taxon>Bacillati</taxon>
        <taxon>Actinomycetota</taxon>
        <taxon>Actinomycetes</taxon>
        <taxon>Geodermatophilales</taxon>
        <taxon>Geodermatophilaceae</taxon>
        <taxon>Petropleomorpha</taxon>
    </lineage>
</organism>
<keyword evidence="2" id="KW-1185">Reference proteome</keyword>
<evidence type="ECO:0000313" key="1">
    <source>
        <dbReference type="EMBL" id="NYJ03882.1"/>
    </source>
</evidence>
<proteinExistence type="predicted"/>